<feature type="region of interest" description="Disordered" evidence="1">
    <location>
        <begin position="519"/>
        <end position="582"/>
    </location>
</feature>
<feature type="compositionally biased region" description="Polar residues" evidence="1">
    <location>
        <begin position="159"/>
        <end position="171"/>
    </location>
</feature>
<feature type="compositionally biased region" description="Polar residues" evidence="1">
    <location>
        <begin position="118"/>
        <end position="142"/>
    </location>
</feature>
<dbReference type="Proteomes" id="UP000316270">
    <property type="component" value="Chromosome 12"/>
</dbReference>
<feature type="compositionally biased region" description="Basic and acidic residues" evidence="1">
    <location>
        <begin position="30"/>
        <end position="48"/>
    </location>
</feature>
<feature type="compositionally biased region" description="Basic and acidic residues" evidence="1">
    <location>
        <begin position="400"/>
        <end position="418"/>
    </location>
</feature>
<dbReference type="Gene3D" id="2.40.70.10">
    <property type="entry name" value="Acid Proteases"/>
    <property type="match status" value="1"/>
</dbReference>
<keyword evidence="3" id="KW-1185">Reference proteome</keyword>
<gene>
    <name evidence="2" type="ORF">FKW77_004898</name>
</gene>
<proteinExistence type="predicted"/>
<feature type="region of interest" description="Disordered" evidence="1">
    <location>
        <begin position="353"/>
        <end position="495"/>
    </location>
</feature>
<feature type="compositionally biased region" description="Basic and acidic residues" evidence="1">
    <location>
        <begin position="547"/>
        <end position="558"/>
    </location>
</feature>
<dbReference type="OrthoDB" id="5369841at2759"/>
<protein>
    <recommendedName>
        <fullName evidence="4">Ubiquitin carboxyl-terminal hydrolase 19</fullName>
    </recommendedName>
</protein>
<dbReference type="InterPro" id="IPR021109">
    <property type="entry name" value="Peptidase_aspartic_dom_sf"/>
</dbReference>
<feature type="compositionally biased region" description="Polar residues" evidence="1">
    <location>
        <begin position="355"/>
        <end position="364"/>
    </location>
</feature>
<feature type="region of interest" description="Disordered" evidence="1">
    <location>
        <begin position="94"/>
        <end position="171"/>
    </location>
</feature>
<dbReference type="STRING" id="50376.A0A517LH42"/>
<accession>A0A517LH42</accession>
<evidence type="ECO:0000313" key="3">
    <source>
        <dbReference type="Proteomes" id="UP000316270"/>
    </source>
</evidence>
<feature type="compositionally biased region" description="Low complexity" evidence="1">
    <location>
        <begin position="440"/>
        <end position="451"/>
    </location>
</feature>
<evidence type="ECO:0000256" key="1">
    <source>
        <dbReference type="SAM" id="MobiDB-lite"/>
    </source>
</evidence>
<feature type="compositionally biased region" description="Basic and acidic residues" evidence="1">
    <location>
        <begin position="365"/>
        <end position="377"/>
    </location>
</feature>
<dbReference type="AlphaFoldDB" id="A0A517LH42"/>
<reference evidence="2 3" key="1">
    <citation type="submission" date="2019-07" db="EMBL/GenBank/DDBJ databases">
        <title>Finished genome of Venturia effusa.</title>
        <authorList>
            <person name="Young C.A."/>
            <person name="Cox M.P."/>
            <person name="Ganley A.R.D."/>
            <person name="David W.J."/>
        </authorList>
    </citation>
    <scope>NUCLEOTIDE SEQUENCE [LARGE SCALE GENOMIC DNA]</scope>
    <source>
        <strain evidence="3">albino</strain>
    </source>
</reference>
<sequence length="582" mass="62982">MDPQSAAFTPRDDIWRFQSDMLRVQQTQSDHGERLSRLERRQDEDARMKSVWGTSSPFPGVLSGTPQQGPVQQPLNDAFSGFDDHSSNLIGSLHLDADEEPRRTGATSRANSVRFDETANQGHWSHASRTSIDLIPRSTSSLGGHPMLERTYSHKSDGRQSSNGQSIHSGRANSLGIDSQFGAIGQSASPLEHPGLAPGLFVLGTVPSIIRCWLNTNFKHDSLLYAAVCTGSFGSFLDQRLIERLGFTDQIRSHDGRKIKLSVYLPEAITRTASSRSNSPAPQLPTITVDFNVVNATVDDQDKSVQIFLGSDVLRTHNADVLFSSNTITVFDDEHNKLTIPMVRPENEQTFKGLATTSTVVRSSETPKKAEPQREDVNLLNGLKQTESVASAPGSATETPSRRPVDEPPRIEPRDKPGRQSFGDDGSTTSTRQSFESRPSLSALSAMSTSAEGKTSPETTATNGTSRSGASPMIWGNWRRDGDKASMQTDSWSKAGYQRRNEGIKVLRPVKPVSRTFSAAPANANAPSPVGQSRFFGTSNDGANDTKGAESADKDKDGGVSVPKTRTANPVGGASAFAWLSK</sequence>
<feature type="compositionally biased region" description="Low complexity" evidence="1">
    <location>
        <begin position="519"/>
        <end position="529"/>
    </location>
</feature>
<feature type="compositionally biased region" description="Polar residues" evidence="1">
    <location>
        <begin position="452"/>
        <end position="469"/>
    </location>
</feature>
<feature type="compositionally biased region" description="Polar residues" evidence="1">
    <location>
        <begin position="426"/>
        <end position="439"/>
    </location>
</feature>
<name>A0A517LH42_9PEZI</name>
<organism evidence="2 3">
    <name type="scientific">Venturia effusa</name>
    <dbReference type="NCBI Taxonomy" id="50376"/>
    <lineage>
        <taxon>Eukaryota</taxon>
        <taxon>Fungi</taxon>
        <taxon>Dikarya</taxon>
        <taxon>Ascomycota</taxon>
        <taxon>Pezizomycotina</taxon>
        <taxon>Dothideomycetes</taxon>
        <taxon>Pleosporomycetidae</taxon>
        <taxon>Venturiales</taxon>
        <taxon>Venturiaceae</taxon>
        <taxon>Venturia</taxon>
    </lineage>
</organism>
<feature type="region of interest" description="Disordered" evidence="1">
    <location>
        <begin position="25"/>
        <end position="60"/>
    </location>
</feature>
<evidence type="ECO:0000313" key="2">
    <source>
        <dbReference type="EMBL" id="QDS74962.1"/>
    </source>
</evidence>
<feature type="compositionally biased region" description="Basic and acidic residues" evidence="1">
    <location>
        <begin position="147"/>
        <end position="158"/>
    </location>
</feature>
<feature type="compositionally biased region" description="Polar residues" evidence="1">
    <location>
        <begin position="383"/>
        <end position="399"/>
    </location>
</feature>
<evidence type="ECO:0008006" key="4">
    <source>
        <dbReference type="Google" id="ProtNLM"/>
    </source>
</evidence>
<dbReference type="EMBL" id="CP042196">
    <property type="protein sequence ID" value="QDS74962.1"/>
    <property type="molecule type" value="Genomic_DNA"/>
</dbReference>